<organism evidence="10 11">
    <name type="scientific">Fulvivirga kasyanovii</name>
    <dbReference type="NCBI Taxonomy" id="396812"/>
    <lineage>
        <taxon>Bacteria</taxon>
        <taxon>Pseudomonadati</taxon>
        <taxon>Bacteroidota</taxon>
        <taxon>Cytophagia</taxon>
        <taxon>Cytophagales</taxon>
        <taxon>Fulvivirgaceae</taxon>
        <taxon>Fulvivirga</taxon>
    </lineage>
</organism>
<evidence type="ECO:0000256" key="7">
    <source>
        <dbReference type="SAM" id="Phobius"/>
    </source>
</evidence>
<keyword evidence="4 7" id="KW-0812">Transmembrane</keyword>
<name>A0ABW9RV70_9BACT</name>
<feature type="transmembrane region" description="Helical" evidence="7">
    <location>
        <begin position="246"/>
        <end position="272"/>
    </location>
</feature>
<keyword evidence="11" id="KW-1185">Reference proteome</keyword>
<evidence type="ECO:0000259" key="8">
    <source>
        <dbReference type="Pfam" id="PF02687"/>
    </source>
</evidence>
<dbReference type="Pfam" id="PF12704">
    <property type="entry name" value="MacB_PCD"/>
    <property type="match status" value="1"/>
</dbReference>
<evidence type="ECO:0000259" key="9">
    <source>
        <dbReference type="Pfam" id="PF12704"/>
    </source>
</evidence>
<comment type="caution">
    <text evidence="10">The sequence shown here is derived from an EMBL/GenBank/DDBJ whole genome shotgun (WGS) entry which is preliminary data.</text>
</comment>
<feature type="transmembrane region" description="Helical" evidence="7">
    <location>
        <begin position="348"/>
        <end position="364"/>
    </location>
</feature>
<evidence type="ECO:0000256" key="5">
    <source>
        <dbReference type="ARBA" id="ARBA00022989"/>
    </source>
</evidence>
<keyword evidence="3" id="KW-1003">Cell membrane</keyword>
<feature type="domain" description="ABC3 transporter permease C-terminal" evidence="8">
    <location>
        <begin position="250"/>
        <end position="372"/>
    </location>
</feature>
<evidence type="ECO:0000256" key="4">
    <source>
        <dbReference type="ARBA" id="ARBA00022692"/>
    </source>
</evidence>
<dbReference type="EMBL" id="SMLW01000654">
    <property type="protein sequence ID" value="MTI28132.1"/>
    <property type="molecule type" value="Genomic_DNA"/>
</dbReference>
<evidence type="ECO:0000256" key="1">
    <source>
        <dbReference type="ARBA" id="ARBA00004651"/>
    </source>
</evidence>
<dbReference type="Proteomes" id="UP000798808">
    <property type="component" value="Unassembled WGS sequence"/>
</dbReference>
<comment type="similarity">
    <text evidence="2">Belongs to the ABC-4 integral membrane protein family. LolC/E subfamily.</text>
</comment>
<reference evidence="10 11" key="1">
    <citation type="submission" date="2019-02" db="EMBL/GenBank/DDBJ databases">
        <authorList>
            <person name="Goldberg S.R."/>
            <person name="Haltli B.A."/>
            <person name="Correa H."/>
            <person name="Russell K.G."/>
        </authorList>
    </citation>
    <scope>NUCLEOTIDE SEQUENCE [LARGE SCALE GENOMIC DNA]</scope>
    <source>
        <strain evidence="10 11">JCM 16186</strain>
    </source>
</reference>
<dbReference type="InterPro" id="IPR025857">
    <property type="entry name" value="MacB_PCD"/>
</dbReference>
<evidence type="ECO:0000313" key="11">
    <source>
        <dbReference type="Proteomes" id="UP000798808"/>
    </source>
</evidence>
<evidence type="ECO:0000256" key="6">
    <source>
        <dbReference type="ARBA" id="ARBA00023136"/>
    </source>
</evidence>
<evidence type="ECO:0000313" key="10">
    <source>
        <dbReference type="EMBL" id="MTI28132.1"/>
    </source>
</evidence>
<evidence type="ECO:0000256" key="3">
    <source>
        <dbReference type="ARBA" id="ARBA00022475"/>
    </source>
</evidence>
<dbReference type="InterPro" id="IPR051447">
    <property type="entry name" value="Lipoprotein-release_system"/>
</dbReference>
<sequence>MLIVAICTAALIIVLSVFNGLEGLLRSLYGSFDPQIKIEATKGKSFIFSDSLSRAIQNVEGVDIVTEVIEDYAYVKYRDADMVATIKGVSENFLEQNRIDTAIVSGELKLKENDVNYAIIGRGVQYSLSIMPGSDIYPLQVHYIKDVKPGSIDISNLYSRRNILPGSVFAIEKNYDENYIFVPLEFARDLLDYGNKRTSLEIKVKEGFSIHKVEQDLTDKLGDDFKVLDNEEQHADLYKLLNLEKLFVFIAFSFIMAVGSINIFFALTMLAIDKKKDISILYAMGAGNRLIKSIFVSEGAIISLGGAAMGLVLGGLICWLQQTFGIVSMGMETSVMENYPVEMKVTDFVYTSLSLIFITLIISYRPAVIATRYNSVENL</sequence>
<feature type="domain" description="MacB-like periplasmic core" evidence="9">
    <location>
        <begin position="1"/>
        <end position="219"/>
    </location>
</feature>
<proteinExistence type="inferred from homology"/>
<comment type="subcellular location">
    <subcellularLocation>
        <location evidence="1">Cell membrane</location>
        <topology evidence="1">Multi-pass membrane protein</topology>
    </subcellularLocation>
</comment>
<accession>A0ABW9RV70</accession>
<dbReference type="Pfam" id="PF02687">
    <property type="entry name" value="FtsX"/>
    <property type="match status" value="1"/>
</dbReference>
<dbReference type="PANTHER" id="PTHR30489">
    <property type="entry name" value="LIPOPROTEIN-RELEASING SYSTEM TRANSMEMBRANE PROTEIN LOLE"/>
    <property type="match status" value="1"/>
</dbReference>
<evidence type="ECO:0000256" key="2">
    <source>
        <dbReference type="ARBA" id="ARBA00005236"/>
    </source>
</evidence>
<dbReference type="PANTHER" id="PTHR30489:SF0">
    <property type="entry name" value="LIPOPROTEIN-RELEASING SYSTEM TRANSMEMBRANE PROTEIN LOLE"/>
    <property type="match status" value="1"/>
</dbReference>
<keyword evidence="5 7" id="KW-1133">Transmembrane helix</keyword>
<feature type="transmembrane region" description="Helical" evidence="7">
    <location>
        <begin position="293"/>
        <end position="322"/>
    </location>
</feature>
<dbReference type="InterPro" id="IPR003838">
    <property type="entry name" value="ABC3_permease_C"/>
</dbReference>
<gene>
    <name evidence="10" type="ORF">E1163_24460</name>
</gene>
<protein>
    <submittedName>
        <fullName evidence="10">FtsX-like permease family protein</fullName>
    </submittedName>
</protein>
<keyword evidence="6 7" id="KW-0472">Membrane</keyword>